<evidence type="ECO:0000256" key="2">
    <source>
        <dbReference type="ARBA" id="ARBA00022448"/>
    </source>
</evidence>
<dbReference type="InterPro" id="IPR010290">
    <property type="entry name" value="TM_effector"/>
</dbReference>
<evidence type="ECO:0000259" key="8">
    <source>
        <dbReference type="PROSITE" id="PS50850"/>
    </source>
</evidence>
<feature type="transmembrane region" description="Helical" evidence="7">
    <location>
        <begin position="165"/>
        <end position="190"/>
    </location>
</feature>
<dbReference type="GO" id="GO:0022857">
    <property type="term" value="F:transmembrane transporter activity"/>
    <property type="evidence" value="ECO:0007669"/>
    <property type="project" value="InterPro"/>
</dbReference>
<feature type="transmembrane region" description="Helical" evidence="7">
    <location>
        <begin position="331"/>
        <end position="354"/>
    </location>
</feature>
<dbReference type="InterPro" id="IPR036259">
    <property type="entry name" value="MFS_trans_sf"/>
</dbReference>
<evidence type="ECO:0000313" key="9">
    <source>
        <dbReference type="EMBL" id="RFA15960.1"/>
    </source>
</evidence>
<dbReference type="AlphaFoldDB" id="A0A3E0W1U0"/>
<reference evidence="9 10" key="1">
    <citation type="submission" date="2017-04" db="EMBL/GenBank/DDBJ databases">
        <title>Comparative genome analysis of Subtercola boreus.</title>
        <authorList>
            <person name="Cho Y.-J."/>
            <person name="Cho A."/>
            <person name="Kim O.-S."/>
            <person name="Lee J.-I."/>
        </authorList>
    </citation>
    <scope>NUCLEOTIDE SEQUENCE [LARGE SCALE GENOMIC DNA]</scope>
    <source>
        <strain evidence="9 10">P27479</strain>
    </source>
</reference>
<protein>
    <submittedName>
        <fullName evidence="9">MFS transporter</fullName>
    </submittedName>
</protein>
<dbReference type="CDD" id="cd06173">
    <property type="entry name" value="MFS_MefA_like"/>
    <property type="match status" value="1"/>
</dbReference>
<gene>
    <name evidence="9" type="ORF">B7R22_04955</name>
</gene>
<dbReference type="RefSeq" id="WP_253258889.1">
    <property type="nucleotide sequence ID" value="NZ_NBXB01000016.1"/>
</dbReference>
<feature type="transmembrane region" description="Helical" evidence="7">
    <location>
        <begin position="395"/>
        <end position="417"/>
    </location>
</feature>
<dbReference type="SUPFAM" id="SSF103473">
    <property type="entry name" value="MFS general substrate transporter"/>
    <property type="match status" value="1"/>
</dbReference>
<evidence type="ECO:0000256" key="5">
    <source>
        <dbReference type="ARBA" id="ARBA00022989"/>
    </source>
</evidence>
<sequence>MTPPFQPALQHTAPLTVITERPAWRDTLVSLRIRNYRLFTFSNLLSMTGTWMQRIAQDWLVLELSGSVAAVGIAVAMQFAPMLLFGLFGGVFVDRHSRRAILIGTQLALFFFASLLAALTLTGVVEVWHVYVIAFLVGSVTVLDNPARQVFVNELVGPKNLHNAISINSSVFQLGGLVGPALSGVLLVAVGAGWSFAINAVSCLFVVAALLMLKVADLHPMRQAVRARGQLREGLRYVASKPAILWTVIMIAVLSLFTFSMPVLLAAFANDVFRVGASGYGLFNSLLAVGAFTGAIASTRRRGIRLRTVIISAGVFGLLQALAGFMTDQLFFSAVLIGVGFANLLFITGANSLVQLSSNTTVRGRVMSVYVIVLLGGQAIGGPLMGFIVETWGAHVGMAISGLAPVLAATVIGIVLARQGRLRLRLHLLRAPRFISIEPQPGSRDTVVEKPLVASRMPG</sequence>
<keyword evidence="4 7" id="KW-0812">Transmembrane</keyword>
<keyword evidence="5 7" id="KW-1133">Transmembrane helix</keyword>
<feature type="transmembrane region" description="Helical" evidence="7">
    <location>
        <begin position="196"/>
        <end position="216"/>
    </location>
</feature>
<dbReference type="Pfam" id="PF05977">
    <property type="entry name" value="MFS_3"/>
    <property type="match status" value="1"/>
</dbReference>
<name>A0A3E0W1U0_9MICO</name>
<evidence type="ECO:0000256" key="1">
    <source>
        <dbReference type="ARBA" id="ARBA00004651"/>
    </source>
</evidence>
<feature type="transmembrane region" description="Helical" evidence="7">
    <location>
        <begin position="366"/>
        <end position="389"/>
    </location>
</feature>
<accession>A0A3E0W1U0</accession>
<evidence type="ECO:0000313" key="10">
    <source>
        <dbReference type="Proteomes" id="UP000256541"/>
    </source>
</evidence>
<dbReference type="PANTHER" id="PTHR23513:SF11">
    <property type="entry name" value="STAPHYLOFERRIN A TRANSPORTER"/>
    <property type="match status" value="1"/>
</dbReference>
<evidence type="ECO:0000256" key="3">
    <source>
        <dbReference type="ARBA" id="ARBA00022475"/>
    </source>
</evidence>
<dbReference type="InterPro" id="IPR020846">
    <property type="entry name" value="MFS_dom"/>
</dbReference>
<keyword evidence="3" id="KW-1003">Cell membrane</keyword>
<keyword evidence="2" id="KW-0813">Transport</keyword>
<organism evidence="9 10">
    <name type="scientific">Subtercola boreus</name>
    <dbReference type="NCBI Taxonomy" id="120213"/>
    <lineage>
        <taxon>Bacteria</taxon>
        <taxon>Bacillati</taxon>
        <taxon>Actinomycetota</taxon>
        <taxon>Actinomycetes</taxon>
        <taxon>Micrococcales</taxon>
        <taxon>Microbacteriaceae</taxon>
        <taxon>Subtercola</taxon>
    </lineage>
</organism>
<feature type="transmembrane region" description="Helical" evidence="7">
    <location>
        <begin position="243"/>
        <end position="268"/>
    </location>
</feature>
<evidence type="ECO:0000256" key="7">
    <source>
        <dbReference type="SAM" id="Phobius"/>
    </source>
</evidence>
<dbReference type="Proteomes" id="UP000256541">
    <property type="component" value="Unassembled WGS sequence"/>
</dbReference>
<dbReference type="EMBL" id="NBXB01000016">
    <property type="protein sequence ID" value="RFA15960.1"/>
    <property type="molecule type" value="Genomic_DNA"/>
</dbReference>
<feature type="transmembrane region" description="Helical" evidence="7">
    <location>
        <begin position="127"/>
        <end position="144"/>
    </location>
</feature>
<feature type="transmembrane region" description="Helical" evidence="7">
    <location>
        <begin position="306"/>
        <end position="325"/>
    </location>
</feature>
<evidence type="ECO:0000256" key="4">
    <source>
        <dbReference type="ARBA" id="ARBA00022692"/>
    </source>
</evidence>
<dbReference type="PROSITE" id="PS50850">
    <property type="entry name" value="MFS"/>
    <property type="match status" value="1"/>
</dbReference>
<dbReference type="PANTHER" id="PTHR23513">
    <property type="entry name" value="INTEGRAL MEMBRANE EFFLUX PROTEIN-RELATED"/>
    <property type="match status" value="1"/>
</dbReference>
<feature type="transmembrane region" description="Helical" evidence="7">
    <location>
        <begin position="100"/>
        <end position="121"/>
    </location>
</feature>
<comment type="caution">
    <text evidence="9">The sequence shown here is derived from an EMBL/GenBank/DDBJ whole genome shotgun (WGS) entry which is preliminary data.</text>
</comment>
<evidence type="ECO:0000256" key="6">
    <source>
        <dbReference type="ARBA" id="ARBA00023136"/>
    </source>
</evidence>
<feature type="domain" description="Major facilitator superfamily (MFS) profile" evidence="8">
    <location>
        <begin position="35"/>
        <end position="421"/>
    </location>
</feature>
<feature type="transmembrane region" description="Helical" evidence="7">
    <location>
        <begin position="68"/>
        <end position="93"/>
    </location>
</feature>
<dbReference type="Gene3D" id="1.20.1250.20">
    <property type="entry name" value="MFS general substrate transporter like domains"/>
    <property type="match status" value="1"/>
</dbReference>
<keyword evidence="6 7" id="KW-0472">Membrane</keyword>
<feature type="transmembrane region" description="Helical" evidence="7">
    <location>
        <begin position="280"/>
        <end position="299"/>
    </location>
</feature>
<proteinExistence type="predicted"/>
<dbReference type="GO" id="GO:0005886">
    <property type="term" value="C:plasma membrane"/>
    <property type="evidence" value="ECO:0007669"/>
    <property type="project" value="UniProtKB-SubCell"/>
</dbReference>
<comment type="subcellular location">
    <subcellularLocation>
        <location evidence="1">Cell membrane</location>
        <topology evidence="1">Multi-pass membrane protein</topology>
    </subcellularLocation>
</comment>